<dbReference type="RefSeq" id="WP_376754033.1">
    <property type="nucleotide sequence ID" value="NZ_CP124550.1"/>
</dbReference>
<evidence type="ECO:0000313" key="3">
    <source>
        <dbReference type="Proteomes" id="UP001177295"/>
    </source>
</evidence>
<dbReference type="EMBL" id="CP124550">
    <property type="protein sequence ID" value="WIO45657.1"/>
    <property type="molecule type" value="Genomic_DNA"/>
</dbReference>
<feature type="region of interest" description="Disordered" evidence="1">
    <location>
        <begin position="34"/>
        <end position="78"/>
    </location>
</feature>
<keyword evidence="3" id="KW-1185">Reference proteome</keyword>
<reference evidence="2 3" key="1">
    <citation type="journal article" date="2023" name="Cell">
        <title>Genetic manipulation of Patescibacteria provides mechanistic insights into microbial dark matter and the epibiotic lifestyle.</title>
        <authorList>
            <person name="Wang Y."/>
            <person name="Gallagher L.A."/>
            <person name="Andrade P.A."/>
            <person name="Liu A."/>
            <person name="Humphreys I.R."/>
            <person name="Turkarslan S."/>
            <person name="Cutler K.J."/>
            <person name="Arrieta-Ortiz M.L."/>
            <person name="Li Y."/>
            <person name="Radey M.C."/>
            <person name="McLean J.S."/>
            <person name="Cong Q."/>
            <person name="Baker D."/>
            <person name="Baliga N.S."/>
            <person name="Peterson S.B."/>
            <person name="Mougous J.D."/>
        </authorList>
    </citation>
    <scope>NUCLEOTIDE SEQUENCE [LARGE SCALE GENOMIC DNA]</scope>
    <source>
        <strain evidence="2 3">ML1</strain>
    </source>
</reference>
<evidence type="ECO:0000256" key="1">
    <source>
        <dbReference type="SAM" id="MobiDB-lite"/>
    </source>
</evidence>
<accession>A0ABY8WTS6</accession>
<proteinExistence type="predicted"/>
<organism evidence="2 3">
    <name type="scientific">Candidatus Southlakia epibionticum</name>
    <dbReference type="NCBI Taxonomy" id="3043284"/>
    <lineage>
        <taxon>Bacteria</taxon>
        <taxon>Candidatus Saccharimonadota</taxon>
        <taxon>Candidatus Saccharimonadia</taxon>
        <taxon>Candidatus Saccharimonadales</taxon>
        <taxon>Candidatus Saccharimonadaceae</taxon>
        <taxon>Candidatus Southlakia</taxon>
    </lineage>
</organism>
<protein>
    <submittedName>
        <fullName evidence="2">Uncharacterized protein</fullName>
    </submittedName>
</protein>
<gene>
    <name evidence="2" type="ORF">SEML1_0012</name>
</gene>
<dbReference type="InterPro" id="IPR006311">
    <property type="entry name" value="TAT_signal"/>
</dbReference>
<dbReference type="PROSITE" id="PS51318">
    <property type="entry name" value="TAT"/>
    <property type="match status" value="1"/>
</dbReference>
<sequence>MINHELTQHETSRRDLLAGIGMLGGLAALAACGKKATASRPPEIRPTTPDPTQTPETTPTAQSTWTSTSEPTPTQNGVISRLEQNPNYILDKTKFEDWDNKTLKQKRAVAREWFALNGFTEPIPKYNTGDNSHNDVDELVDWYNRMRYRPVWNLYRQDPAIARHIAEDIIANDSGINNRIATSLAEQKPLDERYKVIASTDIKNYKEKATGVHTLGFVAIASNVELIDSELQDDIMLSFTIIRDSEGNEDLIADRSGAYNKWQNDGSGLSYYRLDDTK</sequence>
<feature type="compositionally biased region" description="Low complexity" evidence="1">
    <location>
        <begin position="46"/>
        <end position="74"/>
    </location>
</feature>
<name>A0ABY8WTS6_9BACT</name>
<evidence type="ECO:0000313" key="2">
    <source>
        <dbReference type="EMBL" id="WIO45657.1"/>
    </source>
</evidence>
<dbReference type="Proteomes" id="UP001177295">
    <property type="component" value="Chromosome"/>
</dbReference>